<name>A0A1Y5IGE1_OSTTA</name>
<accession>A0A1Y5IGE1</accession>
<protein>
    <submittedName>
        <fullName evidence="2">Uncharacterized protein</fullName>
    </submittedName>
</protein>
<proteinExistence type="predicted"/>
<reference evidence="2" key="1">
    <citation type="submission" date="2017-04" db="EMBL/GenBank/DDBJ databases">
        <title>Population genomics of picophytoplankton unveils novel chromosome hypervariability.</title>
        <authorList>
            <consortium name="DOE Joint Genome Institute"/>
            <person name="Blanc-Mathieu R."/>
            <person name="Krasovec M."/>
            <person name="Hebrard M."/>
            <person name="Yau S."/>
            <person name="Desgranges E."/>
            <person name="Martin J."/>
            <person name="Schackwitz W."/>
            <person name="Kuo A."/>
            <person name="Salin G."/>
            <person name="Donnadieu C."/>
            <person name="Desdevises Y."/>
            <person name="Sanchez-Ferandin S."/>
            <person name="Moreau H."/>
            <person name="Rivals E."/>
            <person name="Grigoriev I.V."/>
            <person name="Grimsley N."/>
            <person name="Eyre-Walker A."/>
            <person name="Piganeau G."/>
        </authorList>
    </citation>
    <scope>NUCLEOTIDE SEQUENCE [LARGE SCALE GENOMIC DNA]</scope>
    <source>
        <strain evidence="2">RCC 1115</strain>
    </source>
</reference>
<dbReference type="AlphaFoldDB" id="A0A1Y5IGE1"/>
<organism evidence="2">
    <name type="scientific">Ostreococcus tauri</name>
    <name type="common">Marine green alga</name>
    <dbReference type="NCBI Taxonomy" id="70448"/>
    <lineage>
        <taxon>Eukaryota</taxon>
        <taxon>Viridiplantae</taxon>
        <taxon>Chlorophyta</taxon>
        <taxon>Mamiellophyceae</taxon>
        <taxon>Mamiellales</taxon>
        <taxon>Bathycoccaceae</taxon>
        <taxon>Ostreococcus</taxon>
    </lineage>
</organism>
<dbReference type="Proteomes" id="UP000195557">
    <property type="component" value="Unassembled WGS sequence"/>
</dbReference>
<gene>
    <name evidence="2" type="ORF">BE221DRAFT_69071</name>
</gene>
<evidence type="ECO:0000313" key="2">
    <source>
        <dbReference type="EMBL" id="OUS48638.1"/>
    </source>
</evidence>
<feature type="region of interest" description="Disordered" evidence="1">
    <location>
        <begin position="21"/>
        <end position="42"/>
    </location>
</feature>
<dbReference type="EMBL" id="KZ155774">
    <property type="protein sequence ID" value="OUS48638.1"/>
    <property type="molecule type" value="Genomic_DNA"/>
</dbReference>
<sequence>MREMQRLSGFAGRSAVDVRRTLDGGDIDASGAPMEEGGQPPTKEELAIRRATAAMEAVSWGECGDKGWASVREVVAEAYAEAGLQNLSEYVLAPLRQ</sequence>
<evidence type="ECO:0000256" key="1">
    <source>
        <dbReference type="SAM" id="MobiDB-lite"/>
    </source>
</evidence>